<proteinExistence type="predicted"/>
<dbReference type="RefSeq" id="WP_085868213.1">
    <property type="nucleotide sequence ID" value="NZ_FWFQ01000009.1"/>
</dbReference>
<dbReference type="Pfam" id="PF10003">
    <property type="entry name" value="DUF2244"/>
    <property type="match status" value="1"/>
</dbReference>
<keyword evidence="2" id="KW-0812">Transmembrane</keyword>
<feature type="transmembrane region" description="Helical" evidence="2">
    <location>
        <begin position="67"/>
        <end position="86"/>
    </location>
</feature>
<feature type="transmembrane region" description="Helical" evidence="2">
    <location>
        <begin position="43"/>
        <end position="61"/>
    </location>
</feature>
<dbReference type="AlphaFoldDB" id="A0A1Y5SCJ1"/>
<keyword evidence="4" id="KW-1185">Reference proteome</keyword>
<keyword evidence="2" id="KW-0472">Membrane</keyword>
<name>A0A1Y5SCJ1_9RHOB</name>
<dbReference type="EMBL" id="FWFQ01000009">
    <property type="protein sequence ID" value="SLN34829.1"/>
    <property type="molecule type" value="Genomic_DNA"/>
</dbReference>
<evidence type="ECO:0000313" key="3">
    <source>
        <dbReference type="EMBL" id="SLN34829.1"/>
    </source>
</evidence>
<accession>A0A1Y5SCJ1</accession>
<organism evidence="3 4">
    <name type="scientific">Pseudoruegeria aquimaris</name>
    <dbReference type="NCBI Taxonomy" id="393663"/>
    <lineage>
        <taxon>Bacteria</taxon>
        <taxon>Pseudomonadati</taxon>
        <taxon>Pseudomonadota</taxon>
        <taxon>Alphaproteobacteria</taxon>
        <taxon>Rhodobacterales</taxon>
        <taxon>Roseobacteraceae</taxon>
        <taxon>Pseudoruegeria</taxon>
    </lineage>
</organism>
<reference evidence="3 4" key="1">
    <citation type="submission" date="2017-03" db="EMBL/GenBank/DDBJ databases">
        <authorList>
            <person name="Afonso C.L."/>
            <person name="Miller P.J."/>
            <person name="Scott M.A."/>
            <person name="Spackman E."/>
            <person name="Goraichik I."/>
            <person name="Dimitrov K.M."/>
            <person name="Suarez D.L."/>
            <person name="Swayne D.E."/>
        </authorList>
    </citation>
    <scope>NUCLEOTIDE SEQUENCE [LARGE SCALE GENOMIC DNA]</scope>
    <source>
        <strain evidence="3 4">CECT 7680</strain>
    </source>
</reference>
<evidence type="ECO:0008006" key="5">
    <source>
        <dbReference type="Google" id="ProtNLM"/>
    </source>
</evidence>
<dbReference type="Proteomes" id="UP000193409">
    <property type="component" value="Unassembled WGS sequence"/>
</dbReference>
<evidence type="ECO:0000256" key="1">
    <source>
        <dbReference type="SAM" id="MobiDB-lite"/>
    </source>
</evidence>
<sequence>MPATWLEYPEGAPEQSGAPFREGHALPRVRLLLEPHQSLTPRGFVIFIGATAALFLLPLLAVLGSPVLWGLLPFFALAVGGVWYAIRRNQRDAAITEELTLWPDRALLRHIAPRGPERTWEANPYWISVELVERGGPVPNYIVLKGGPRPVEIGRFLSEEERVQLAADLRLWLGRLGN</sequence>
<evidence type="ECO:0000256" key="2">
    <source>
        <dbReference type="SAM" id="Phobius"/>
    </source>
</evidence>
<keyword evidence="2" id="KW-1133">Transmembrane helix</keyword>
<dbReference type="OrthoDB" id="9808190at2"/>
<protein>
    <recommendedName>
        <fullName evidence="5">DUF2244 domain-containing protein</fullName>
    </recommendedName>
</protein>
<evidence type="ECO:0000313" key="4">
    <source>
        <dbReference type="Proteomes" id="UP000193409"/>
    </source>
</evidence>
<dbReference type="InterPro" id="IPR019253">
    <property type="entry name" value="DUF2244_TM"/>
</dbReference>
<feature type="region of interest" description="Disordered" evidence="1">
    <location>
        <begin position="1"/>
        <end position="20"/>
    </location>
</feature>
<gene>
    <name evidence="3" type="ORF">PSA7680_01641</name>
</gene>